<dbReference type="EMBL" id="UZAN01040089">
    <property type="protein sequence ID" value="VDP68407.1"/>
    <property type="molecule type" value="Genomic_DNA"/>
</dbReference>
<feature type="region of interest" description="Disordered" evidence="1">
    <location>
        <begin position="303"/>
        <end position="322"/>
    </location>
</feature>
<accession>A0A183A806</accession>
<dbReference type="WBParaSite" id="ECPE_0000309401-mRNA-1">
    <property type="protein sequence ID" value="ECPE_0000309401-mRNA-1"/>
    <property type="gene ID" value="ECPE_0000309401"/>
</dbReference>
<feature type="compositionally biased region" description="Basic and acidic residues" evidence="1">
    <location>
        <begin position="1"/>
        <end position="10"/>
    </location>
</feature>
<proteinExistence type="predicted"/>
<name>A0A183A806_9TREM</name>
<dbReference type="OrthoDB" id="5563016at2759"/>
<dbReference type="Proteomes" id="UP000272942">
    <property type="component" value="Unassembled WGS sequence"/>
</dbReference>
<gene>
    <name evidence="2" type="ORF">ECPE_LOCUS3091</name>
</gene>
<feature type="compositionally biased region" description="Polar residues" evidence="1">
    <location>
        <begin position="21"/>
        <end position="39"/>
    </location>
</feature>
<sequence length="448" mass="50624">MKECSWKEKNPPSAIIPGLPISNQEPVPNRPVSSPPTSTEFRHKWGEVVTNLSNGNPGLKTLHQPIHHPGRHEFKITQLSPQSRNLLRDLRVSAVTGEMTASPYDRPVSDPEENESTPESYARKYPEKKTTHRLSKGLCKQNSMKMRFVRVVRGASSVPDLSKEPTRSAMKSSRNSSHSSLHRIKPEQPYMCTSPIARNSDSLSLTPPSPAQIPLSDTQQDFSIPLKAPQLFIDTQNVDDPSENEQTPVIKEELNNPAEYGPSYCLSPFVRPQSDQFHIKPKVASSPKFAFRSLDGELFRAVSAPRKSEGSPVLRTSSGSDKRFTFQSHLDSLDETGKTEQVEQINGWNKGPQKNIPEPITTNQTDMRSSELANTSNPFTEPRDSEFESDSNVMSNLNEDYCETEVLPEMKPSAEPRVNRKLPRFHNLVIHFWVYSRHCRIYIRTRDL</sequence>
<organism evidence="4">
    <name type="scientific">Echinostoma caproni</name>
    <dbReference type="NCBI Taxonomy" id="27848"/>
    <lineage>
        <taxon>Eukaryota</taxon>
        <taxon>Metazoa</taxon>
        <taxon>Spiralia</taxon>
        <taxon>Lophotrochozoa</taxon>
        <taxon>Platyhelminthes</taxon>
        <taxon>Trematoda</taxon>
        <taxon>Digenea</taxon>
        <taxon>Plagiorchiida</taxon>
        <taxon>Echinostomata</taxon>
        <taxon>Echinostomatoidea</taxon>
        <taxon>Echinostomatidae</taxon>
        <taxon>Echinostoma</taxon>
    </lineage>
</organism>
<evidence type="ECO:0000256" key="1">
    <source>
        <dbReference type="SAM" id="MobiDB-lite"/>
    </source>
</evidence>
<dbReference type="AlphaFoldDB" id="A0A183A806"/>
<evidence type="ECO:0000313" key="2">
    <source>
        <dbReference type="EMBL" id="VDP68407.1"/>
    </source>
</evidence>
<feature type="region of interest" description="Disordered" evidence="1">
    <location>
        <begin position="331"/>
        <end position="393"/>
    </location>
</feature>
<feature type="region of interest" description="Disordered" evidence="1">
    <location>
        <begin position="156"/>
        <end position="182"/>
    </location>
</feature>
<reference evidence="2 3" key="2">
    <citation type="submission" date="2018-11" db="EMBL/GenBank/DDBJ databases">
        <authorList>
            <consortium name="Pathogen Informatics"/>
        </authorList>
    </citation>
    <scope>NUCLEOTIDE SEQUENCE [LARGE SCALE GENOMIC DNA]</scope>
    <source>
        <strain evidence="2 3">Egypt</strain>
    </source>
</reference>
<feature type="compositionally biased region" description="Low complexity" evidence="1">
    <location>
        <begin position="168"/>
        <end position="179"/>
    </location>
</feature>
<evidence type="ECO:0000313" key="4">
    <source>
        <dbReference type="WBParaSite" id="ECPE_0000309401-mRNA-1"/>
    </source>
</evidence>
<feature type="compositionally biased region" description="Polar residues" evidence="1">
    <location>
        <begin position="360"/>
        <end position="379"/>
    </location>
</feature>
<feature type="region of interest" description="Disordered" evidence="1">
    <location>
        <begin position="1"/>
        <end position="40"/>
    </location>
</feature>
<reference evidence="4" key="1">
    <citation type="submission" date="2016-06" db="UniProtKB">
        <authorList>
            <consortium name="WormBaseParasite"/>
        </authorList>
    </citation>
    <scope>IDENTIFICATION</scope>
</reference>
<feature type="region of interest" description="Disordered" evidence="1">
    <location>
        <begin position="99"/>
        <end position="135"/>
    </location>
</feature>
<keyword evidence="3" id="KW-1185">Reference proteome</keyword>
<protein>
    <submittedName>
        <fullName evidence="2 4">Uncharacterized protein</fullName>
    </submittedName>
</protein>
<evidence type="ECO:0000313" key="3">
    <source>
        <dbReference type="Proteomes" id="UP000272942"/>
    </source>
</evidence>
<feature type="compositionally biased region" description="Basic and acidic residues" evidence="1">
    <location>
        <begin position="331"/>
        <end position="341"/>
    </location>
</feature>